<keyword evidence="2" id="KW-1185">Reference proteome</keyword>
<dbReference type="AlphaFoldDB" id="A0AAV6Y292"/>
<sequence>MNRRLPKKTTQEIDLSWDSSYFFSSDYGVDSIGGNEIRGSEENGEEVEEVISTMSRASEVVGSGRGVGGKLCSHILGDMCHFGHNFDCNFIF</sequence>
<proteinExistence type="predicted"/>
<dbReference type="EMBL" id="WHWC01000003">
    <property type="protein sequence ID" value="KAG8386432.1"/>
    <property type="molecule type" value="Genomic_DNA"/>
</dbReference>
<accession>A0AAV6Y292</accession>
<evidence type="ECO:0000313" key="1">
    <source>
        <dbReference type="EMBL" id="KAG8386432.1"/>
    </source>
</evidence>
<evidence type="ECO:0000313" key="2">
    <source>
        <dbReference type="Proteomes" id="UP000826271"/>
    </source>
</evidence>
<comment type="caution">
    <text evidence="1">The sequence shown here is derived from an EMBL/GenBank/DDBJ whole genome shotgun (WGS) entry which is preliminary data.</text>
</comment>
<reference evidence="1" key="1">
    <citation type="submission" date="2019-10" db="EMBL/GenBank/DDBJ databases">
        <authorList>
            <person name="Zhang R."/>
            <person name="Pan Y."/>
            <person name="Wang J."/>
            <person name="Ma R."/>
            <person name="Yu S."/>
        </authorList>
    </citation>
    <scope>NUCLEOTIDE SEQUENCE</scope>
    <source>
        <strain evidence="1">LA-IB0</strain>
        <tissue evidence="1">Leaf</tissue>
    </source>
</reference>
<gene>
    <name evidence="1" type="ORF">BUALT_Bualt03G0148100</name>
</gene>
<name>A0AAV6Y292_9LAMI</name>
<protein>
    <submittedName>
        <fullName evidence="1">Uncharacterized protein</fullName>
    </submittedName>
</protein>
<dbReference type="Proteomes" id="UP000826271">
    <property type="component" value="Unassembled WGS sequence"/>
</dbReference>
<organism evidence="1 2">
    <name type="scientific">Buddleja alternifolia</name>
    <dbReference type="NCBI Taxonomy" id="168488"/>
    <lineage>
        <taxon>Eukaryota</taxon>
        <taxon>Viridiplantae</taxon>
        <taxon>Streptophyta</taxon>
        <taxon>Embryophyta</taxon>
        <taxon>Tracheophyta</taxon>
        <taxon>Spermatophyta</taxon>
        <taxon>Magnoliopsida</taxon>
        <taxon>eudicotyledons</taxon>
        <taxon>Gunneridae</taxon>
        <taxon>Pentapetalae</taxon>
        <taxon>asterids</taxon>
        <taxon>lamiids</taxon>
        <taxon>Lamiales</taxon>
        <taxon>Scrophulariaceae</taxon>
        <taxon>Buddlejeae</taxon>
        <taxon>Buddleja</taxon>
    </lineage>
</organism>